<dbReference type="EMBL" id="JAJOMB010000019">
    <property type="protein sequence ID" value="MCD5315022.1"/>
    <property type="molecule type" value="Genomic_DNA"/>
</dbReference>
<evidence type="ECO:0000313" key="2">
    <source>
        <dbReference type="EMBL" id="MCD5315022.1"/>
    </source>
</evidence>
<accession>A0A9X1NH95</accession>
<dbReference type="Proteomes" id="UP001138997">
    <property type="component" value="Unassembled WGS sequence"/>
</dbReference>
<gene>
    <name evidence="2" type="ORF">LR394_29370</name>
</gene>
<dbReference type="Gene3D" id="3.40.50.720">
    <property type="entry name" value="NAD(P)-binding Rossmann-like Domain"/>
    <property type="match status" value="1"/>
</dbReference>
<comment type="caution">
    <text evidence="2">The sequence shown here is derived from an EMBL/GenBank/DDBJ whole genome shotgun (WGS) entry which is preliminary data.</text>
</comment>
<organism evidence="2 3">
    <name type="scientific">Kineosporia babensis</name>
    <dbReference type="NCBI Taxonomy" id="499548"/>
    <lineage>
        <taxon>Bacteria</taxon>
        <taxon>Bacillati</taxon>
        <taxon>Actinomycetota</taxon>
        <taxon>Actinomycetes</taxon>
        <taxon>Kineosporiales</taxon>
        <taxon>Kineosporiaceae</taxon>
        <taxon>Kineosporia</taxon>
    </lineage>
</organism>
<name>A0A9X1NH95_9ACTN</name>
<dbReference type="InterPro" id="IPR051604">
    <property type="entry name" value="Ergot_Alk_Oxidoreductase"/>
</dbReference>
<evidence type="ECO:0000259" key="1">
    <source>
        <dbReference type="Pfam" id="PF13460"/>
    </source>
</evidence>
<feature type="domain" description="NAD(P)-binding" evidence="1">
    <location>
        <begin position="6"/>
        <end position="177"/>
    </location>
</feature>
<reference evidence="2" key="1">
    <citation type="submission" date="2021-11" db="EMBL/GenBank/DDBJ databases">
        <title>Streptomyces corallinus and Kineosporia corallina sp. nov., two new coral-derived marine actinobacteria.</title>
        <authorList>
            <person name="Buangrab K."/>
            <person name="Sutthacheep M."/>
            <person name="Yeemin T."/>
            <person name="Harunari E."/>
            <person name="Igarashi Y."/>
            <person name="Sripreechasak P."/>
            <person name="Kanchanasin P."/>
            <person name="Tanasupawat S."/>
            <person name="Phongsopitanun W."/>
        </authorList>
    </citation>
    <scope>NUCLEOTIDE SEQUENCE</scope>
    <source>
        <strain evidence="2">JCM 31032</strain>
    </source>
</reference>
<dbReference type="PANTHER" id="PTHR43162:SF1">
    <property type="entry name" value="PRESTALK A DIFFERENTIATION PROTEIN A"/>
    <property type="match status" value="1"/>
</dbReference>
<dbReference type="InterPro" id="IPR016040">
    <property type="entry name" value="NAD(P)-bd_dom"/>
</dbReference>
<sequence>MMIVTGATGNVGRVLVELLHEAGHEVTAVSRGQMPVRLPDGVRHHRADLAQPETLPWTGASTLFLLVAGAGAHLDPPRLLKTAAQAGVERVVLLSSQAAGTRPQSLSHEPLRKLEDAVRTSVPTWTILRPGGFASNTFAWAESVRRNHEVSAPFADVGLPLIDPHDIAAVAAAALTDDKHTGQTYELTGPALSTPRERAAALGRALGENLRFVEQTPEQARAQMLQFMPEPVIDGTLDILGRPTPAEQQISPDVERVLGRPPHVFDYWARRNIAAFRP</sequence>
<dbReference type="AlphaFoldDB" id="A0A9X1NH95"/>
<dbReference type="SUPFAM" id="SSF51735">
    <property type="entry name" value="NAD(P)-binding Rossmann-fold domains"/>
    <property type="match status" value="1"/>
</dbReference>
<dbReference type="Gene3D" id="3.90.25.10">
    <property type="entry name" value="UDP-galactose 4-epimerase, domain 1"/>
    <property type="match status" value="1"/>
</dbReference>
<dbReference type="PANTHER" id="PTHR43162">
    <property type="match status" value="1"/>
</dbReference>
<dbReference type="RefSeq" id="WP_231447828.1">
    <property type="nucleotide sequence ID" value="NZ_JAJOMB010000019.1"/>
</dbReference>
<keyword evidence="3" id="KW-1185">Reference proteome</keyword>
<evidence type="ECO:0000313" key="3">
    <source>
        <dbReference type="Proteomes" id="UP001138997"/>
    </source>
</evidence>
<dbReference type="InterPro" id="IPR036291">
    <property type="entry name" value="NAD(P)-bd_dom_sf"/>
</dbReference>
<proteinExistence type="predicted"/>
<protein>
    <submittedName>
        <fullName evidence="2">NAD(P)H-binding protein</fullName>
    </submittedName>
</protein>
<dbReference type="Pfam" id="PF13460">
    <property type="entry name" value="NAD_binding_10"/>
    <property type="match status" value="1"/>
</dbReference>